<dbReference type="OrthoDB" id="191995at2759"/>
<dbReference type="NCBIfam" id="TIGR03317">
    <property type="entry name" value="ygfZ_signature"/>
    <property type="match status" value="1"/>
</dbReference>
<dbReference type="InterPro" id="IPR057460">
    <property type="entry name" value="CAF17_C"/>
</dbReference>
<comment type="similarity">
    <text evidence="4">Belongs to the GcvT family. CAF17/IBA57 subfamily.</text>
</comment>
<dbReference type="EMBL" id="KZ110600">
    <property type="protein sequence ID" value="OSX60351.1"/>
    <property type="molecule type" value="Genomic_DNA"/>
</dbReference>
<dbReference type="PANTHER" id="PTHR22602">
    <property type="entry name" value="TRANSFERASE CAF17, MITOCHONDRIAL-RELATED"/>
    <property type="match status" value="1"/>
</dbReference>
<evidence type="ECO:0000313" key="7">
    <source>
        <dbReference type="Proteomes" id="UP000194127"/>
    </source>
</evidence>
<reference evidence="6 7" key="1">
    <citation type="submission" date="2017-04" db="EMBL/GenBank/DDBJ databases">
        <title>Genome Sequence of the Model Brown-Rot Fungus Postia placenta SB12.</title>
        <authorList>
            <consortium name="DOE Joint Genome Institute"/>
            <person name="Gaskell J."/>
            <person name="Kersten P."/>
            <person name="Larrondo L.F."/>
            <person name="Canessa P."/>
            <person name="Martinez D."/>
            <person name="Hibbett D."/>
            <person name="Schmoll M."/>
            <person name="Kubicek C.P."/>
            <person name="Martinez A.T."/>
            <person name="Yadav J."/>
            <person name="Master E."/>
            <person name="Magnuson J.K."/>
            <person name="James T."/>
            <person name="Yaver D."/>
            <person name="Berka R."/>
            <person name="Labutti K."/>
            <person name="Lipzen A."/>
            <person name="Aerts A."/>
            <person name="Barry K."/>
            <person name="Henrissat B."/>
            <person name="Blanchette R."/>
            <person name="Grigoriev I."/>
            <person name="Cullen D."/>
        </authorList>
    </citation>
    <scope>NUCLEOTIDE SEQUENCE [LARGE SCALE GENOMIC DNA]</scope>
    <source>
        <strain evidence="6 7">MAD-698-R-SB12</strain>
    </source>
</reference>
<dbReference type="InterPro" id="IPR045179">
    <property type="entry name" value="YgfZ/GcvT"/>
</dbReference>
<evidence type="ECO:0000313" key="6">
    <source>
        <dbReference type="EMBL" id="OSX60351.1"/>
    </source>
</evidence>
<evidence type="ECO:0000256" key="3">
    <source>
        <dbReference type="ARBA" id="ARBA00023128"/>
    </source>
</evidence>
<dbReference type="Gene3D" id="3.30.1360.120">
    <property type="entry name" value="Probable tRNA modification gtpase trme, domain 1"/>
    <property type="match status" value="1"/>
</dbReference>
<evidence type="ECO:0000259" key="5">
    <source>
        <dbReference type="Pfam" id="PF25455"/>
    </source>
</evidence>
<dbReference type="PANTHER" id="PTHR22602:SF0">
    <property type="entry name" value="TRANSFERASE CAF17, MITOCHONDRIAL-RELATED"/>
    <property type="match status" value="1"/>
</dbReference>
<organism evidence="6 7">
    <name type="scientific">Postia placenta MAD-698-R-SB12</name>
    <dbReference type="NCBI Taxonomy" id="670580"/>
    <lineage>
        <taxon>Eukaryota</taxon>
        <taxon>Fungi</taxon>
        <taxon>Dikarya</taxon>
        <taxon>Basidiomycota</taxon>
        <taxon>Agaricomycotina</taxon>
        <taxon>Agaricomycetes</taxon>
        <taxon>Polyporales</taxon>
        <taxon>Adustoporiaceae</taxon>
        <taxon>Rhodonia</taxon>
    </lineage>
</organism>
<accession>A0A1X6MVG8</accession>
<dbReference type="InterPro" id="IPR027266">
    <property type="entry name" value="TrmE/GcvT-like"/>
</dbReference>
<evidence type="ECO:0000256" key="1">
    <source>
        <dbReference type="ARBA" id="ARBA00004173"/>
    </source>
</evidence>
<comment type="subcellular location">
    <subcellularLocation>
        <location evidence="1">Mitochondrion</location>
    </subcellularLocation>
</comment>
<gene>
    <name evidence="6" type="ORF">POSPLADRAFT_1047808</name>
</gene>
<evidence type="ECO:0000256" key="4">
    <source>
        <dbReference type="ARBA" id="ARBA00093447"/>
    </source>
</evidence>
<dbReference type="GO" id="GO:0005759">
    <property type="term" value="C:mitochondrial matrix"/>
    <property type="evidence" value="ECO:0007669"/>
    <property type="project" value="TreeGrafter"/>
</dbReference>
<dbReference type="STRING" id="670580.A0A1X6MVG8"/>
<dbReference type="Proteomes" id="UP000194127">
    <property type="component" value="Unassembled WGS sequence"/>
</dbReference>
<dbReference type="AlphaFoldDB" id="A0A1X6MVG8"/>
<keyword evidence="7" id="KW-1185">Reference proteome</keyword>
<name>A0A1X6MVG8_9APHY</name>
<dbReference type="GeneID" id="36324315"/>
<keyword evidence="2" id="KW-0809">Transit peptide</keyword>
<dbReference type="GO" id="GO:0016226">
    <property type="term" value="P:iron-sulfur cluster assembly"/>
    <property type="evidence" value="ECO:0007669"/>
    <property type="project" value="TreeGrafter"/>
</dbReference>
<protein>
    <recommendedName>
        <fullName evidence="5">CAF17 C-terminal domain-containing protein</fullName>
    </recommendedName>
</protein>
<dbReference type="InterPro" id="IPR017703">
    <property type="entry name" value="YgfZ/GCV_T_CS"/>
</dbReference>
<keyword evidence="3" id="KW-0496">Mitochondrion</keyword>
<proteinExistence type="inferred from homology"/>
<feature type="domain" description="CAF17 C-terminal" evidence="5">
    <location>
        <begin position="255"/>
        <end position="353"/>
    </location>
</feature>
<evidence type="ECO:0000256" key="2">
    <source>
        <dbReference type="ARBA" id="ARBA00022946"/>
    </source>
</evidence>
<sequence length="376" mass="42533">MLPPSILALVRNAPTVAPIPHRAVLSVTGSQAGEFLNGLITSPIPTDPQAHFFTTFLHAQGRVLYDAFVYAQAGKGGAPGFLVEYDARPSEAPPLLAMLKRYVLRSKVKLRDVSEEYDVWAAWGSEKEKTWDVKRKWDLTRNDFMTPEWDENAAWPWGTTPGVIQDRRAPGMGHRLLVRKGDRPQEVSTHDVASAEDYQLHRTLRSVPEGVLDIRPMKAFPMESNLDIMGALNYSKGCFVGQELTARTYFTGILRKRILPVAVRQSGNRSLVDSPLPLLDIRTVPNQRWKDGDGVQKTMRRSHGKLLSSYKGLGFALLRLEDLVPIHMELATLEIEDGETKYEVEYLWPDWWPRQSPRLALLDAHERFAVGNQRQD</sequence>
<dbReference type="SUPFAM" id="SSF103025">
    <property type="entry name" value="Folate-binding domain"/>
    <property type="match status" value="1"/>
</dbReference>
<dbReference type="RefSeq" id="XP_024337145.1">
    <property type="nucleotide sequence ID" value="XM_024479365.1"/>
</dbReference>
<dbReference type="Pfam" id="PF25455">
    <property type="entry name" value="Beta-barrel_CAF17_C"/>
    <property type="match status" value="1"/>
</dbReference>